<organism evidence="2 3">
    <name type="scientific">Odynerus spinipes</name>
    <dbReference type="NCBI Taxonomy" id="1348599"/>
    <lineage>
        <taxon>Eukaryota</taxon>
        <taxon>Metazoa</taxon>
        <taxon>Ecdysozoa</taxon>
        <taxon>Arthropoda</taxon>
        <taxon>Hexapoda</taxon>
        <taxon>Insecta</taxon>
        <taxon>Pterygota</taxon>
        <taxon>Neoptera</taxon>
        <taxon>Endopterygota</taxon>
        <taxon>Hymenoptera</taxon>
        <taxon>Apocrita</taxon>
        <taxon>Aculeata</taxon>
        <taxon>Vespoidea</taxon>
        <taxon>Vespidae</taxon>
        <taxon>Eumeninae</taxon>
        <taxon>Odynerus</taxon>
    </lineage>
</organism>
<reference evidence="2" key="1">
    <citation type="submission" date="2021-08" db="EMBL/GenBank/DDBJ databases">
        <authorList>
            <person name="Misof B."/>
            <person name="Oliver O."/>
            <person name="Podsiadlowski L."/>
            <person name="Donath A."/>
            <person name="Peters R."/>
            <person name="Mayer C."/>
            <person name="Rust J."/>
            <person name="Gunkel S."/>
            <person name="Lesny P."/>
            <person name="Martin S."/>
            <person name="Oeyen J.P."/>
            <person name="Petersen M."/>
            <person name="Panagiotis P."/>
            <person name="Wilbrandt J."/>
            <person name="Tanja T."/>
        </authorList>
    </citation>
    <scope>NUCLEOTIDE SEQUENCE</scope>
    <source>
        <strain evidence="2">GBR_01_08_01A</strain>
        <tissue evidence="2">Thorax + abdomen</tissue>
    </source>
</reference>
<proteinExistence type="predicted"/>
<evidence type="ECO:0000313" key="2">
    <source>
        <dbReference type="EMBL" id="KAK2575351.1"/>
    </source>
</evidence>
<keyword evidence="3" id="KW-1185">Reference proteome</keyword>
<feature type="compositionally biased region" description="Basic residues" evidence="1">
    <location>
        <begin position="114"/>
        <end position="124"/>
    </location>
</feature>
<dbReference type="AlphaFoldDB" id="A0AAD9R937"/>
<gene>
    <name evidence="2" type="ORF">KPH14_000750</name>
</gene>
<comment type="caution">
    <text evidence="2">The sequence shown here is derived from an EMBL/GenBank/DDBJ whole genome shotgun (WGS) entry which is preliminary data.</text>
</comment>
<accession>A0AAD9R937</accession>
<evidence type="ECO:0000313" key="3">
    <source>
        <dbReference type="Proteomes" id="UP001258017"/>
    </source>
</evidence>
<protein>
    <submittedName>
        <fullName evidence="2">Uncharacterized protein</fullName>
    </submittedName>
</protein>
<sequence>MTEEKKRIIEEWKMMGEEKRGDEERKRNTENGTKRADGTESDGKEKNEELTGESEVMTMSAGEEGDCVIVVDECVGVREGVRAAKRARIPEDAETDDSVSSAMISSGEASPCLTRKKSRPKSAKKSATEPLKEFSVPPEEEK</sequence>
<name>A0AAD9R937_9HYME</name>
<feature type="region of interest" description="Disordered" evidence="1">
    <location>
        <begin position="80"/>
        <end position="142"/>
    </location>
</feature>
<dbReference type="Proteomes" id="UP001258017">
    <property type="component" value="Unassembled WGS sequence"/>
</dbReference>
<feature type="compositionally biased region" description="Polar residues" evidence="1">
    <location>
        <begin position="98"/>
        <end position="108"/>
    </location>
</feature>
<evidence type="ECO:0000256" key="1">
    <source>
        <dbReference type="SAM" id="MobiDB-lite"/>
    </source>
</evidence>
<dbReference type="EMBL" id="JAIFRP010004430">
    <property type="protein sequence ID" value="KAK2575351.1"/>
    <property type="molecule type" value="Genomic_DNA"/>
</dbReference>
<feature type="compositionally biased region" description="Basic and acidic residues" evidence="1">
    <location>
        <begin position="1"/>
        <end position="49"/>
    </location>
</feature>
<reference evidence="2" key="2">
    <citation type="journal article" date="2023" name="Commun. Biol.">
        <title>Intrasexual cuticular hydrocarbon dimorphism in a wasp sheds light on hydrocarbon biosynthesis genes in Hymenoptera.</title>
        <authorList>
            <person name="Moris V.C."/>
            <person name="Podsiadlowski L."/>
            <person name="Martin S."/>
            <person name="Oeyen J.P."/>
            <person name="Donath A."/>
            <person name="Petersen M."/>
            <person name="Wilbrandt J."/>
            <person name="Misof B."/>
            <person name="Liedtke D."/>
            <person name="Thamm M."/>
            <person name="Scheiner R."/>
            <person name="Schmitt T."/>
            <person name="Niehuis O."/>
        </authorList>
    </citation>
    <scope>NUCLEOTIDE SEQUENCE</scope>
    <source>
        <strain evidence="2">GBR_01_08_01A</strain>
    </source>
</reference>
<feature type="region of interest" description="Disordered" evidence="1">
    <location>
        <begin position="1"/>
        <end position="64"/>
    </location>
</feature>